<feature type="domain" description="Fibronectin type-III" evidence="2">
    <location>
        <begin position="437"/>
        <end position="531"/>
    </location>
</feature>
<dbReference type="Gene3D" id="2.60.40.10">
    <property type="entry name" value="Immunoglobulins"/>
    <property type="match status" value="10"/>
</dbReference>
<dbReference type="Gene3D" id="2.160.20.110">
    <property type="match status" value="1"/>
</dbReference>
<evidence type="ECO:0000259" key="2">
    <source>
        <dbReference type="PROSITE" id="PS50853"/>
    </source>
</evidence>
<sequence length="1413" mass="154247">MSKGIGFILFMALLLPSEVFAQFAGGSGTPGDPYQVATAAQLNEVRNHLSSHFIQTADIDLGGDDPAGDFYYSGLGWVPIGQFNSEFEGSYNGDGYKITGLYMQRVAAGVRAGLFGYIDTDASLVNVHLEDVDVTGNSPVGGLLGENSNGSVSNCSVTGTVAGVSNVGGLVGLNGSGDGSVSLSYANVAVSGTNSGVLVGNNSSGNVNSSFTEGSSPNASGGLVGRNSFGVVINSYSTVDGANGGVVGYNTGTISTTYAAGTSDTGGLLAEDGGGSEVANYWNTASGSPDNGFGTGLTEAEMKQQASFSTWNFSTIWAIDEGNSYPYLKNNPPVIPLSAPVLVSPADETAGVEDAVTLVWNTVQNADSYTLEKAASDEFIDSGEPYALEEGITDTTFFISDLPPNQTLYWRVKAVNGDQESEWSPAFSFTSSETSSMPGPITLNSPFDGATGVLANVTLSWQSDEYADEYQIQLDTLEGFVSPISDMTKAGTNTTTGVLDDGTKYYWRVRGVNEYGEGSWSDVFSFTTEEAQPSAPELLFPVNSATGLEDTVTAVWSSVENADSYIFEGSETSDFSDPNNFYMEGITDTTLFIPELPPDRELFWRVKTLSGEQESEWSEVFSFFTTENSLMPDPITLIFPLDMSPDQPLEMTFVWRSDVFADEYQIQIDESDAFTSPVADNTVQDTLFASGTLEESTTYFWRVRGINEYGAASWSQVFSFTTLQTLPDAPQLLSPAKGTTGVEDTLTIKWRSVEGADSYTLEVSGVDDFNSEDNFLAEGIEDTTYFGDGLPPSVTFYWRVKTVVGEDESEWSEVFNFTTTENSAKPKSIALIAPADEVQDLPLEISFLWHSDSYAEEYQIKVAEDAAFSSIIFNNSDVDTSITITEGLAEGSTYYWRVRGTNVYHEGDWSDTYSFTTAAEPLDPPGLLYPADGSTGLKDTVTAVWSAVENAVSYNFEGSEVENFDNADNYFIEGITDTTLFIPELPPARQLYWRVKAVAEDMESEWSEVFSFATSPLSSFPDSIKLISPVHMAENQPTELTFTWHSDVHADEYQFQLDDEESFNSPAIDSVSADTALTSKPLAKGTSWFWRVRGLNEYGEAAWSKVYSFSVEDEQPSPVPALLLPANEATGLEDSVIFVWKPLPEALNYEFQGSYVADFSEGIFWADTIVDTTLTVHIFPPSTVFYWRVRGIFEEGLGEWSSTWSFTTGPTSSFPKIPILHLPGNEAMDTDLILNLKWFPDDQQKKYGLAVNYDVEVSTDAGFAELHTHFEEVEDTTVTIQDLAENTQYYWRVRGNNEYGTGEWSESWSFTTKLLTSSEVESGIPDEFALRQNYPNPFNPSTIIRYDLPKSVSIDLRVFDMLGREVATLVDENNKPAGSYSVNFNAANLSSGMYIYRLKAGSIVLTKKLTLIK</sequence>
<feature type="chain" id="PRO_5040897832" evidence="1">
    <location>
        <begin position="22"/>
        <end position="1413"/>
    </location>
</feature>
<dbReference type="InterPro" id="IPR013783">
    <property type="entry name" value="Ig-like_fold"/>
</dbReference>
<evidence type="ECO:0000313" key="4">
    <source>
        <dbReference type="Proteomes" id="UP001139125"/>
    </source>
</evidence>
<reference evidence="3" key="1">
    <citation type="submission" date="2022-06" db="EMBL/GenBank/DDBJ databases">
        <title>Gracilimonas sp. CAU 1638 isolated from sea sediment.</title>
        <authorList>
            <person name="Kim W."/>
        </authorList>
    </citation>
    <scope>NUCLEOTIDE SEQUENCE</scope>
    <source>
        <strain evidence="3">CAU 1638</strain>
    </source>
</reference>
<feature type="domain" description="Fibronectin type-III" evidence="2">
    <location>
        <begin position="1218"/>
        <end position="1315"/>
    </location>
</feature>
<evidence type="ECO:0000313" key="3">
    <source>
        <dbReference type="EMBL" id="MCP9291418.1"/>
    </source>
</evidence>
<name>A0A9X2RGC2_9BACT</name>
<dbReference type="Pfam" id="PF18962">
    <property type="entry name" value="Por_Secre_tail"/>
    <property type="match status" value="1"/>
</dbReference>
<dbReference type="InterPro" id="IPR026444">
    <property type="entry name" value="Secre_tail"/>
</dbReference>
<dbReference type="InterPro" id="IPR003961">
    <property type="entry name" value="FN3_dom"/>
</dbReference>
<keyword evidence="1" id="KW-0732">Signal</keyword>
<dbReference type="InterPro" id="IPR050617">
    <property type="entry name" value="E3_ligase_FN3/SPRY"/>
</dbReference>
<dbReference type="Proteomes" id="UP001139125">
    <property type="component" value="Unassembled WGS sequence"/>
</dbReference>
<feature type="domain" description="Fibronectin type-III" evidence="2">
    <location>
        <begin position="535"/>
        <end position="629"/>
    </location>
</feature>
<accession>A0A9X2RGC2</accession>
<dbReference type="PANTHER" id="PTHR24099">
    <property type="entry name" value="E3 UBIQUITIN-PROTEIN LIGASE TRIM36-RELATED"/>
    <property type="match status" value="1"/>
</dbReference>
<dbReference type="Gene3D" id="2.60.40.4070">
    <property type="match status" value="1"/>
</dbReference>
<proteinExistence type="predicted"/>
<feature type="domain" description="Fibronectin type-III" evidence="2">
    <location>
        <begin position="729"/>
        <end position="822"/>
    </location>
</feature>
<evidence type="ECO:0000256" key="1">
    <source>
        <dbReference type="SAM" id="SignalP"/>
    </source>
</evidence>
<dbReference type="SMART" id="SM00060">
    <property type="entry name" value="FN3"/>
    <property type="match status" value="8"/>
</dbReference>
<gene>
    <name evidence="3" type="ORF">NM125_07460</name>
</gene>
<feature type="signal peptide" evidence="1">
    <location>
        <begin position="1"/>
        <end position="21"/>
    </location>
</feature>
<dbReference type="PROSITE" id="PS50853">
    <property type="entry name" value="FN3"/>
    <property type="match status" value="8"/>
</dbReference>
<feature type="domain" description="Fibronectin type-III" evidence="2">
    <location>
        <begin position="924"/>
        <end position="1017"/>
    </location>
</feature>
<dbReference type="RefSeq" id="WP_255134285.1">
    <property type="nucleotide sequence ID" value="NZ_JANDBC010000001.1"/>
</dbReference>
<organism evidence="3 4">
    <name type="scientific">Gracilimonas sediminicola</name>
    <dbReference type="NCBI Taxonomy" id="2952158"/>
    <lineage>
        <taxon>Bacteria</taxon>
        <taxon>Pseudomonadati</taxon>
        <taxon>Balneolota</taxon>
        <taxon>Balneolia</taxon>
        <taxon>Balneolales</taxon>
        <taxon>Balneolaceae</taxon>
        <taxon>Gracilimonas</taxon>
    </lineage>
</organism>
<dbReference type="InterPro" id="IPR011493">
    <property type="entry name" value="GLUG"/>
</dbReference>
<dbReference type="NCBIfam" id="TIGR04183">
    <property type="entry name" value="Por_Secre_tail"/>
    <property type="match status" value="1"/>
</dbReference>
<keyword evidence="4" id="KW-1185">Reference proteome</keyword>
<comment type="caution">
    <text evidence="3">The sequence shown here is derived from an EMBL/GenBank/DDBJ whole genome shotgun (WGS) entry which is preliminary data.</text>
</comment>
<dbReference type="InterPro" id="IPR036116">
    <property type="entry name" value="FN3_sf"/>
</dbReference>
<dbReference type="PANTHER" id="PTHR24099:SF11">
    <property type="entry name" value="FIBRONECTIN TYPE III DOMAIN-CONTAINING 3BA-RELATED"/>
    <property type="match status" value="1"/>
</dbReference>
<dbReference type="Pfam" id="PF07581">
    <property type="entry name" value="Glug"/>
    <property type="match status" value="1"/>
</dbReference>
<dbReference type="CDD" id="cd00063">
    <property type="entry name" value="FN3"/>
    <property type="match status" value="4"/>
</dbReference>
<protein>
    <submittedName>
        <fullName evidence="3">T9SS type A sorting domain-containing protein</fullName>
    </submittedName>
</protein>
<feature type="domain" description="Fibronectin type-III" evidence="2">
    <location>
        <begin position="1026"/>
        <end position="1114"/>
    </location>
</feature>
<feature type="domain" description="Fibronectin type-III" evidence="2">
    <location>
        <begin position="339"/>
        <end position="434"/>
    </location>
</feature>
<feature type="domain" description="Fibronectin type-III" evidence="2">
    <location>
        <begin position="1119"/>
        <end position="1211"/>
    </location>
</feature>
<dbReference type="SUPFAM" id="SSF49265">
    <property type="entry name" value="Fibronectin type III"/>
    <property type="match status" value="5"/>
</dbReference>
<dbReference type="EMBL" id="JANDBC010000001">
    <property type="protein sequence ID" value="MCP9291418.1"/>
    <property type="molecule type" value="Genomic_DNA"/>
</dbReference>